<sequence length="172" mass="19341">MDEEEIWKCESHPSSRHGIGICPTCLRNRLIDLCPNCASLLPCLTCPMPYSSTHIASSGSLRHLIDNEPSFKRSTSLVIPILRSSSRFTHHKSPASAKSTLFSFFKTNDRGKKGENEELKSNIVNEMRRSRSVGLKLPVSKGRGWFFPSPIKAFRQTKTSKVVQERSPMHKG</sequence>
<protein>
    <submittedName>
        <fullName evidence="1">Uncharacterized protein</fullName>
    </submittedName>
</protein>
<dbReference type="PANTHER" id="PTHR34197:SF2">
    <property type="entry name" value="OS04G0591300 PROTEIN"/>
    <property type="match status" value="1"/>
</dbReference>
<reference evidence="1" key="1">
    <citation type="submission" date="2023-02" db="EMBL/GenBank/DDBJ databases">
        <title>Genome of toxic invasive species Heracleum sosnowskyi carries increased number of genes despite the absence of recent whole-genome duplications.</title>
        <authorList>
            <person name="Schelkunov M."/>
            <person name="Shtratnikova V."/>
            <person name="Makarenko M."/>
            <person name="Klepikova A."/>
            <person name="Omelchenko D."/>
            <person name="Novikova G."/>
            <person name="Obukhova E."/>
            <person name="Bogdanov V."/>
            <person name="Penin A."/>
            <person name="Logacheva M."/>
        </authorList>
    </citation>
    <scope>NUCLEOTIDE SEQUENCE</scope>
    <source>
        <strain evidence="1">Hsosn_3</strain>
        <tissue evidence="1">Leaf</tissue>
    </source>
</reference>
<dbReference type="AlphaFoldDB" id="A0AAD8MPB5"/>
<reference evidence="1" key="2">
    <citation type="submission" date="2023-05" db="EMBL/GenBank/DDBJ databases">
        <authorList>
            <person name="Schelkunov M.I."/>
        </authorList>
    </citation>
    <scope>NUCLEOTIDE SEQUENCE</scope>
    <source>
        <strain evidence="1">Hsosn_3</strain>
        <tissue evidence="1">Leaf</tissue>
    </source>
</reference>
<dbReference type="PANTHER" id="PTHR34197">
    <property type="entry name" value="OS04G0591300 PROTEIN"/>
    <property type="match status" value="1"/>
</dbReference>
<dbReference type="EMBL" id="JAUIZM010000006">
    <property type="protein sequence ID" value="KAK1379113.1"/>
    <property type="molecule type" value="Genomic_DNA"/>
</dbReference>
<dbReference type="Proteomes" id="UP001237642">
    <property type="component" value="Unassembled WGS sequence"/>
</dbReference>
<gene>
    <name evidence="1" type="ORF">POM88_025857</name>
</gene>
<proteinExistence type="predicted"/>
<name>A0AAD8MPB5_9APIA</name>
<evidence type="ECO:0000313" key="2">
    <source>
        <dbReference type="Proteomes" id="UP001237642"/>
    </source>
</evidence>
<evidence type="ECO:0000313" key="1">
    <source>
        <dbReference type="EMBL" id="KAK1379113.1"/>
    </source>
</evidence>
<comment type="caution">
    <text evidence="1">The sequence shown here is derived from an EMBL/GenBank/DDBJ whole genome shotgun (WGS) entry which is preliminary data.</text>
</comment>
<keyword evidence="2" id="KW-1185">Reference proteome</keyword>
<organism evidence="1 2">
    <name type="scientific">Heracleum sosnowskyi</name>
    <dbReference type="NCBI Taxonomy" id="360622"/>
    <lineage>
        <taxon>Eukaryota</taxon>
        <taxon>Viridiplantae</taxon>
        <taxon>Streptophyta</taxon>
        <taxon>Embryophyta</taxon>
        <taxon>Tracheophyta</taxon>
        <taxon>Spermatophyta</taxon>
        <taxon>Magnoliopsida</taxon>
        <taxon>eudicotyledons</taxon>
        <taxon>Gunneridae</taxon>
        <taxon>Pentapetalae</taxon>
        <taxon>asterids</taxon>
        <taxon>campanulids</taxon>
        <taxon>Apiales</taxon>
        <taxon>Apiaceae</taxon>
        <taxon>Apioideae</taxon>
        <taxon>apioid superclade</taxon>
        <taxon>Tordylieae</taxon>
        <taxon>Tordyliinae</taxon>
        <taxon>Heracleum</taxon>
    </lineage>
</organism>
<accession>A0AAD8MPB5</accession>